<protein>
    <submittedName>
        <fullName evidence="1">Uncharacterized protein</fullName>
    </submittedName>
</protein>
<name>A0ACC2DEJ3_DIPCM</name>
<comment type="caution">
    <text evidence="1">The sequence shown here is derived from an EMBL/GenBank/DDBJ whole genome shotgun (WGS) entry which is preliminary data.</text>
</comment>
<accession>A0ACC2DEJ3</accession>
<organism evidence="1 2">
    <name type="scientific">Diphasiastrum complanatum</name>
    <name type="common">Issler's clubmoss</name>
    <name type="synonym">Lycopodium complanatum</name>
    <dbReference type="NCBI Taxonomy" id="34168"/>
    <lineage>
        <taxon>Eukaryota</taxon>
        <taxon>Viridiplantae</taxon>
        <taxon>Streptophyta</taxon>
        <taxon>Embryophyta</taxon>
        <taxon>Tracheophyta</taxon>
        <taxon>Lycopodiopsida</taxon>
        <taxon>Lycopodiales</taxon>
        <taxon>Lycopodiaceae</taxon>
        <taxon>Lycopodioideae</taxon>
        <taxon>Diphasiastrum</taxon>
    </lineage>
</organism>
<evidence type="ECO:0000313" key="2">
    <source>
        <dbReference type="Proteomes" id="UP001162992"/>
    </source>
</evidence>
<dbReference type="EMBL" id="CM055097">
    <property type="protein sequence ID" value="KAJ7552749.1"/>
    <property type="molecule type" value="Genomic_DNA"/>
</dbReference>
<gene>
    <name evidence="1" type="ORF">O6H91_06G068900</name>
</gene>
<proteinExistence type="predicted"/>
<sequence>MESAPTPATSNSTSTSDASEGSSNQPNRINLSAQQLLAHEDDDQLMPIMHALGWMAWDLVDGFREYVKFPAHGDRNKVNIVKLTSPVHFATKQDRQEVFREMRTFTQLLGEVGDGSELRIKLVKEPGLRNRPQIWQLDRTNQSIWKLTSADAQLCRKQHEKEKN</sequence>
<keyword evidence="2" id="KW-1185">Reference proteome</keyword>
<evidence type="ECO:0000313" key="1">
    <source>
        <dbReference type="EMBL" id="KAJ7552749.1"/>
    </source>
</evidence>
<dbReference type="Proteomes" id="UP001162992">
    <property type="component" value="Chromosome 6"/>
</dbReference>
<reference evidence="2" key="1">
    <citation type="journal article" date="2024" name="Proc. Natl. Acad. Sci. U.S.A.">
        <title>Extraordinary preservation of gene collinearity over three hundred million years revealed in homosporous lycophytes.</title>
        <authorList>
            <person name="Li C."/>
            <person name="Wickell D."/>
            <person name="Kuo L.Y."/>
            <person name="Chen X."/>
            <person name="Nie B."/>
            <person name="Liao X."/>
            <person name="Peng D."/>
            <person name="Ji J."/>
            <person name="Jenkins J."/>
            <person name="Williams M."/>
            <person name="Shu S."/>
            <person name="Plott C."/>
            <person name="Barry K."/>
            <person name="Rajasekar S."/>
            <person name="Grimwood J."/>
            <person name="Han X."/>
            <person name="Sun S."/>
            <person name="Hou Z."/>
            <person name="He W."/>
            <person name="Dai G."/>
            <person name="Sun C."/>
            <person name="Schmutz J."/>
            <person name="Leebens-Mack J.H."/>
            <person name="Li F.W."/>
            <person name="Wang L."/>
        </authorList>
    </citation>
    <scope>NUCLEOTIDE SEQUENCE [LARGE SCALE GENOMIC DNA]</scope>
    <source>
        <strain evidence="2">cv. PW_Plant_1</strain>
    </source>
</reference>